<dbReference type="PROSITE" id="PS51375">
    <property type="entry name" value="PPR"/>
    <property type="match status" value="1"/>
</dbReference>
<dbReference type="Gene3D" id="1.25.40.10">
    <property type="entry name" value="Tetratricopeptide repeat domain"/>
    <property type="match status" value="1"/>
</dbReference>
<evidence type="ECO:0000256" key="2">
    <source>
        <dbReference type="PROSITE-ProRule" id="PRU00708"/>
    </source>
</evidence>
<feature type="repeat" description="PPR" evidence="2">
    <location>
        <begin position="76"/>
        <end position="110"/>
    </location>
</feature>
<dbReference type="PANTHER" id="PTHR47926">
    <property type="entry name" value="PENTATRICOPEPTIDE REPEAT-CONTAINING PROTEIN"/>
    <property type="match status" value="1"/>
</dbReference>
<dbReference type="Pfam" id="PF01535">
    <property type="entry name" value="PPR"/>
    <property type="match status" value="1"/>
</dbReference>
<comment type="caution">
    <text evidence="3">The sequence shown here is derived from an EMBL/GenBank/DDBJ whole genome shotgun (WGS) entry which is preliminary data.</text>
</comment>
<feature type="non-terminal residue" evidence="3">
    <location>
        <position position="111"/>
    </location>
</feature>
<organism evidence="3">
    <name type="scientific">Tanacetum cinerariifolium</name>
    <name type="common">Dalmatian daisy</name>
    <name type="synonym">Chrysanthemum cinerariifolium</name>
    <dbReference type="NCBI Taxonomy" id="118510"/>
    <lineage>
        <taxon>Eukaryota</taxon>
        <taxon>Viridiplantae</taxon>
        <taxon>Streptophyta</taxon>
        <taxon>Embryophyta</taxon>
        <taxon>Tracheophyta</taxon>
        <taxon>Spermatophyta</taxon>
        <taxon>Magnoliopsida</taxon>
        <taxon>eudicotyledons</taxon>
        <taxon>Gunneridae</taxon>
        <taxon>Pentapetalae</taxon>
        <taxon>asterids</taxon>
        <taxon>campanulids</taxon>
        <taxon>Asterales</taxon>
        <taxon>Asteraceae</taxon>
        <taxon>Asteroideae</taxon>
        <taxon>Anthemideae</taxon>
        <taxon>Anthemidinae</taxon>
        <taxon>Tanacetum</taxon>
    </lineage>
</organism>
<dbReference type="InterPro" id="IPR011990">
    <property type="entry name" value="TPR-like_helical_dom_sf"/>
</dbReference>
<gene>
    <name evidence="3" type="ORF">Tci_704623</name>
</gene>
<sequence>MVLSNVGPNNYTFPPLLKSCGMVHGGFKVGKVIHGWVWKLGLGFDVYVNSSLVEFYVQSGAIGDARKVFDEISVRNVACFTVLVCGYLELGRLDEARGLFGEMGVRDVVAW</sequence>
<keyword evidence="1" id="KW-0677">Repeat</keyword>
<dbReference type="GO" id="GO:0009451">
    <property type="term" value="P:RNA modification"/>
    <property type="evidence" value="ECO:0007669"/>
    <property type="project" value="InterPro"/>
</dbReference>
<dbReference type="GO" id="GO:0003723">
    <property type="term" value="F:RNA binding"/>
    <property type="evidence" value="ECO:0007669"/>
    <property type="project" value="InterPro"/>
</dbReference>
<dbReference type="InterPro" id="IPR002885">
    <property type="entry name" value="PPR_rpt"/>
</dbReference>
<accession>A0A699LC43</accession>
<dbReference type="NCBIfam" id="TIGR00756">
    <property type="entry name" value="PPR"/>
    <property type="match status" value="1"/>
</dbReference>
<dbReference type="AlphaFoldDB" id="A0A699LC43"/>
<protein>
    <submittedName>
        <fullName evidence="3">Pentatricopeptide repeat-containing protein</fullName>
    </submittedName>
</protein>
<evidence type="ECO:0000313" key="3">
    <source>
        <dbReference type="EMBL" id="GFB32652.1"/>
    </source>
</evidence>
<proteinExistence type="predicted"/>
<name>A0A699LC43_TANCI</name>
<reference evidence="3" key="1">
    <citation type="journal article" date="2019" name="Sci. Rep.">
        <title>Draft genome of Tanacetum cinerariifolium, the natural source of mosquito coil.</title>
        <authorList>
            <person name="Yamashiro T."/>
            <person name="Shiraishi A."/>
            <person name="Satake H."/>
            <person name="Nakayama K."/>
        </authorList>
    </citation>
    <scope>NUCLEOTIDE SEQUENCE</scope>
</reference>
<dbReference type="EMBL" id="BKCJ010602688">
    <property type="protein sequence ID" value="GFB32652.1"/>
    <property type="molecule type" value="Genomic_DNA"/>
</dbReference>
<evidence type="ECO:0000256" key="1">
    <source>
        <dbReference type="ARBA" id="ARBA00022737"/>
    </source>
</evidence>
<dbReference type="InterPro" id="IPR046960">
    <property type="entry name" value="PPR_At4g14850-like_plant"/>
</dbReference>